<accession>A0AAE3SNQ2</accession>
<gene>
    <name evidence="1" type="ORF">OO016_09720</name>
</gene>
<name>A0AAE3SNQ2_9FLAO</name>
<dbReference type="Proteomes" id="UP001207116">
    <property type="component" value="Unassembled WGS sequence"/>
</dbReference>
<dbReference type="AlphaFoldDB" id="A0AAE3SNQ2"/>
<dbReference type="EMBL" id="JAPFQP010000003">
    <property type="protein sequence ID" value="MCX2719879.1"/>
    <property type="molecule type" value="Genomic_DNA"/>
</dbReference>
<evidence type="ECO:0000313" key="2">
    <source>
        <dbReference type="Proteomes" id="UP001207116"/>
    </source>
</evidence>
<comment type="caution">
    <text evidence="1">The sequence shown here is derived from an EMBL/GenBank/DDBJ whole genome shotgun (WGS) entry which is preliminary data.</text>
</comment>
<dbReference type="RefSeq" id="WP_266013077.1">
    <property type="nucleotide sequence ID" value="NZ_JAPFQP010000003.1"/>
</dbReference>
<reference evidence="1" key="1">
    <citation type="submission" date="2022-11" db="EMBL/GenBank/DDBJ databases">
        <title>The characterization of three novel Bacteroidetes species and genomic analysis of their roles in tidal elemental geochemical cycles.</title>
        <authorList>
            <person name="Ma K.-J."/>
        </authorList>
    </citation>
    <scope>NUCLEOTIDE SEQUENCE</scope>
    <source>
        <strain evidence="1">M415</strain>
    </source>
</reference>
<evidence type="ECO:0000313" key="1">
    <source>
        <dbReference type="EMBL" id="MCX2719879.1"/>
    </source>
</evidence>
<keyword evidence="2" id="KW-1185">Reference proteome</keyword>
<sequence>MIRGLLVILLFMGLSCKSQEKGRANDPVAPGQSIELILLVSDNYGGSEHAEFRIIRDMKSLKQFFAQVNKTRKPGIPVPQVDFSKELLVLYCPGKMLNGATSSLLIRENTADQLVLSLKESKSGQKKKNGALTMPFSLYKLPLTGKEISFVRED</sequence>
<dbReference type="PROSITE" id="PS51257">
    <property type="entry name" value="PROKAR_LIPOPROTEIN"/>
    <property type="match status" value="1"/>
</dbReference>
<proteinExistence type="predicted"/>
<protein>
    <submittedName>
        <fullName evidence="1">Uncharacterized protein</fullName>
    </submittedName>
</protein>
<organism evidence="1 2">
    <name type="scientific">Lentiprolixibacter aurantiacus</name>
    <dbReference type="NCBI Taxonomy" id="2993939"/>
    <lineage>
        <taxon>Bacteria</taxon>
        <taxon>Pseudomonadati</taxon>
        <taxon>Bacteroidota</taxon>
        <taxon>Flavobacteriia</taxon>
        <taxon>Flavobacteriales</taxon>
        <taxon>Flavobacteriaceae</taxon>
        <taxon>Lentiprolixibacter</taxon>
    </lineage>
</organism>